<dbReference type="PROSITE" id="PS51457">
    <property type="entry name" value="BEN"/>
    <property type="match status" value="1"/>
</dbReference>
<evidence type="ECO:0000313" key="3">
    <source>
        <dbReference type="EMBL" id="CAF1014025.1"/>
    </source>
</evidence>
<evidence type="ECO:0000259" key="2">
    <source>
        <dbReference type="PROSITE" id="PS51457"/>
    </source>
</evidence>
<dbReference type="GO" id="GO:0003677">
    <property type="term" value="F:DNA binding"/>
    <property type="evidence" value="ECO:0007669"/>
    <property type="project" value="InterPro"/>
</dbReference>
<protein>
    <recommendedName>
        <fullName evidence="2">BEN domain-containing protein</fullName>
    </recommendedName>
</protein>
<comment type="caution">
    <text evidence="3">The sequence shown here is derived from an EMBL/GenBank/DDBJ whole genome shotgun (WGS) entry which is preliminary data.</text>
</comment>
<dbReference type="AlphaFoldDB" id="A0A814HPG8"/>
<feature type="domain" description="BEN" evidence="2">
    <location>
        <begin position="221"/>
        <end position="323"/>
    </location>
</feature>
<gene>
    <name evidence="3" type="ORF">OXX778_LOCUS17037</name>
</gene>
<organism evidence="3 4">
    <name type="scientific">Brachionus calyciflorus</name>
    <dbReference type="NCBI Taxonomy" id="104777"/>
    <lineage>
        <taxon>Eukaryota</taxon>
        <taxon>Metazoa</taxon>
        <taxon>Spiralia</taxon>
        <taxon>Gnathifera</taxon>
        <taxon>Rotifera</taxon>
        <taxon>Eurotatoria</taxon>
        <taxon>Monogononta</taxon>
        <taxon>Pseudotrocha</taxon>
        <taxon>Ploima</taxon>
        <taxon>Brachionidae</taxon>
        <taxon>Brachionus</taxon>
    </lineage>
</organism>
<accession>A0A814HPG8</accession>
<sequence length="325" mass="38065">MTRAKKNGKLPKEVEQQAEKDDKTFKKGNNISILKVSEPAVIKSTKRKIDSDSESELEFDILNSNVDNESEIEEIFESKIQPKSKKLSKEEKLIEEHLDQFKRHYDLKINNYFKQFNGNISRLENNFEKYFGENQKMLKKIMDEKTDRNLNDCVSNRNDSFLWPISPNLGYQKSQVSLKISDNSKQNIYPKKKFPQFQNQDDFEPEDEISNEMFTNKSTRNEKTKKIEYEKMLLLAKQASSIPNLATRLLLELFDEEELIGDVNVRGISMCGINQKRGLDPERIETIRKFCMDQAEAGTDKESLWRQCVNAMNKKISYLNQIFKN</sequence>
<feature type="region of interest" description="Disordered" evidence="1">
    <location>
        <begin position="1"/>
        <end position="24"/>
    </location>
</feature>
<dbReference type="Pfam" id="PF10523">
    <property type="entry name" value="BEN"/>
    <property type="match status" value="1"/>
</dbReference>
<dbReference type="SMART" id="SM01025">
    <property type="entry name" value="BEN"/>
    <property type="match status" value="1"/>
</dbReference>
<evidence type="ECO:0000313" key="4">
    <source>
        <dbReference type="Proteomes" id="UP000663879"/>
    </source>
</evidence>
<dbReference type="InterPro" id="IPR018379">
    <property type="entry name" value="BEN_domain"/>
</dbReference>
<keyword evidence="4" id="KW-1185">Reference proteome</keyword>
<dbReference type="Proteomes" id="UP000663879">
    <property type="component" value="Unassembled WGS sequence"/>
</dbReference>
<proteinExistence type="predicted"/>
<name>A0A814HPG8_9BILA</name>
<dbReference type="EMBL" id="CAJNOC010004227">
    <property type="protein sequence ID" value="CAF1014025.1"/>
    <property type="molecule type" value="Genomic_DNA"/>
</dbReference>
<reference evidence="3" key="1">
    <citation type="submission" date="2021-02" db="EMBL/GenBank/DDBJ databases">
        <authorList>
            <person name="Nowell W R."/>
        </authorList>
    </citation>
    <scope>NUCLEOTIDE SEQUENCE</scope>
    <source>
        <strain evidence="3">Ploen Becks lab</strain>
    </source>
</reference>
<feature type="compositionally biased region" description="Basic and acidic residues" evidence="1">
    <location>
        <begin position="10"/>
        <end position="24"/>
    </location>
</feature>
<evidence type="ECO:0000256" key="1">
    <source>
        <dbReference type="SAM" id="MobiDB-lite"/>
    </source>
</evidence>